<evidence type="ECO:0000256" key="2">
    <source>
        <dbReference type="SAM" id="SignalP"/>
    </source>
</evidence>
<organism evidence="3 4">
    <name type="scientific">Nitratireductor aestuarii</name>
    <dbReference type="NCBI Taxonomy" id="1735103"/>
    <lineage>
        <taxon>Bacteria</taxon>
        <taxon>Pseudomonadati</taxon>
        <taxon>Pseudomonadota</taxon>
        <taxon>Alphaproteobacteria</taxon>
        <taxon>Hyphomicrobiales</taxon>
        <taxon>Phyllobacteriaceae</taxon>
        <taxon>Nitratireductor</taxon>
    </lineage>
</organism>
<gene>
    <name evidence="3" type="ORF">GCM10011385_31340</name>
</gene>
<dbReference type="PROSITE" id="PS51318">
    <property type="entry name" value="TAT"/>
    <property type="match status" value="1"/>
</dbReference>
<dbReference type="RefSeq" id="WP_188722042.1">
    <property type="nucleotide sequence ID" value="NZ_BMIF01000010.1"/>
</dbReference>
<feature type="signal peptide" evidence="2">
    <location>
        <begin position="1"/>
        <end position="25"/>
    </location>
</feature>
<evidence type="ECO:0000256" key="1">
    <source>
        <dbReference type="ARBA" id="ARBA00006987"/>
    </source>
</evidence>
<dbReference type="InterPro" id="IPR005064">
    <property type="entry name" value="BUG"/>
</dbReference>
<dbReference type="Proteomes" id="UP000636264">
    <property type="component" value="Unassembled WGS sequence"/>
</dbReference>
<dbReference type="PANTHER" id="PTHR42928:SF5">
    <property type="entry name" value="BLR1237 PROTEIN"/>
    <property type="match status" value="1"/>
</dbReference>
<feature type="chain" id="PRO_5037180248" description="Tripartite tricarboxylate transporter substrate binding protein" evidence="2">
    <location>
        <begin position="26"/>
        <end position="320"/>
    </location>
</feature>
<evidence type="ECO:0000313" key="4">
    <source>
        <dbReference type="Proteomes" id="UP000636264"/>
    </source>
</evidence>
<protein>
    <recommendedName>
        <fullName evidence="5">Tripartite tricarboxylate transporter substrate binding protein</fullName>
    </recommendedName>
</protein>
<keyword evidence="4" id="KW-1185">Reference proteome</keyword>
<dbReference type="EMBL" id="BMIF01000010">
    <property type="protein sequence ID" value="GGA75050.1"/>
    <property type="molecule type" value="Genomic_DNA"/>
</dbReference>
<name>A0A916W871_9HYPH</name>
<dbReference type="PANTHER" id="PTHR42928">
    <property type="entry name" value="TRICARBOXYLATE-BINDING PROTEIN"/>
    <property type="match status" value="1"/>
</dbReference>
<evidence type="ECO:0000313" key="3">
    <source>
        <dbReference type="EMBL" id="GGA75050.1"/>
    </source>
</evidence>
<comment type="similarity">
    <text evidence="1">Belongs to the UPF0065 (bug) family.</text>
</comment>
<dbReference type="PIRSF" id="PIRSF017082">
    <property type="entry name" value="YflP"/>
    <property type="match status" value="1"/>
</dbReference>
<dbReference type="Pfam" id="PF03401">
    <property type="entry name" value="TctC"/>
    <property type="match status" value="1"/>
</dbReference>
<reference evidence="3" key="1">
    <citation type="journal article" date="2014" name="Int. J. Syst. Evol. Microbiol.">
        <title>Complete genome sequence of Corynebacterium casei LMG S-19264T (=DSM 44701T), isolated from a smear-ripened cheese.</title>
        <authorList>
            <consortium name="US DOE Joint Genome Institute (JGI-PGF)"/>
            <person name="Walter F."/>
            <person name="Albersmeier A."/>
            <person name="Kalinowski J."/>
            <person name="Ruckert C."/>
        </authorList>
    </citation>
    <scope>NUCLEOTIDE SEQUENCE</scope>
    <source>
        <strain evidence="3">CGMCC 1.15320</strain>
    </source>
</reference>
<sequence length="320" mass="33993">MSITRRAFLGAAAAAPFLTSFSVRASDAPISLYVPYGAGGPVDGISRFLADGLTKAMGRTFLVENRPGGNGIVAAQFVASSRQPETSLFVAGTGPFSLNLLLRSRLPFTREQFKPVSLVADGPLAITVSAKNPAQDLKTFVDNAKASGKAQRFGTFGPGSLSQLFGALVNQELGFDVAEVAYKTTAEEVRDIIAGQVDFSVSSPLGVLGQIRAGEMRMLAVARDERTTQLPDVPTFKELGHPALTASFWTGILAPTGMPDELVTEINAAIDQVLADPKTDEFLDRLGQYKIGGAPQVFADQLAKDEQQWGGIIKARNFAL</sequence>
<dbReference type="InterPro" id="IPR042100">
    <property type="entry name" value="Bug_dom1"/>
</dbReference>
<proteinExistence type="inferred from homology"/>
<evidence type="ECO:0008006" key="5">
    <source>
        <dbReference type="Google" id="ProtNLM"/>
    </source>
</evidence>
<dbReference type="SUPFAM" id="SSF53850">
    <property type="entry name" value="Periplasmic binding protein-like II"/>
    <property type="match status" value="1"/>
</dbReference>
<accession>A0A916W871</accession>
<dbReference type="InterPro" id="IPR006311">
    <property type="entry name" value="TAT_signal"/>
</dbReference>
<dbReference type="Gene3D" id="3.40.190.10">
    <property type="entry name" value="Periplasmic binding protein-like II"/>
    <property type="match status" value="1"/>
</dbReference>
<keyword evidence="2" id="KW-0732">Signal</keyword>
<dbReference type="AlphaFoldDB" id="A0A916W871"/>
<dbReference type="Gene3D" id="3.40.190.150">
    <property type="entry name" value="Bordetella uptake gene, domain 1"/>
    <property type="match status" value="1"/>
</dbReference>
<reference evidence="3" key="2">
    <citation type="submission" date="2020-09" db="EMBL/GenBank/DDBJ databases">
        <authorList>
            <person name="Sun Q."/>
            <person name="Zhou Y."/>
        </authorList>
    </citation>
    <scope>NUCLEOTIDE SEQUENCE</scope>
    <source>
        <strain evidence="3">CGMCC 1.15320</strain>
    </source>
</reference>
<comment type="caution">
    <text evidence="3">The sequence shown here is derived from an EMBL/GenBank/DDBJ whole genome shotgun (WGS) entry which is preliminary data.</text>
</comment>
<dbReference type="CDD" id="cd07012">
    <property type="entry name" value="PBP2_Bug_TTT"/>
    <property type="match status" value="1"/>
</dbReference>